<sequence length="402" mass="46942">MFTATSYSGRTVSLLNNADRAYIEANDGWYCQVCKEHLQLKKGRKRRPHFAHHPNTACPTSNPESERHLEGKALLYRWLKAQGAEVHVEAFLPESNQRADLLVKNKNDTIAVEYQCSTVDREQIRRRTALYHSIGVQVLWVMPYDHLRRKGSVVYLKEWQWEAAYLGHSSELRDTYLQRMPALFYFQPPSLFWTAHLNAYLSPKKAHARFIAHRLPPSTLECVRTPATVPREMQRSALLIYKKETRYGKRPPSTPFSTIVQAQLLRDKIPIHLHPPEAGWFLPGQPWVNESPVLWQSWLFLHILSHFNRQTFISLQTLGTAKQWLSTYLHLPVTRARILMDEYLRLLVRLRVLMLHADDTFTLMQMPRWPQSPDEGFAMDQQYAERLCAVNDSVAPRTYFPL</sequence>
<dbReference type="AlphaFoldDB" id="A0A345BXJ1"/>
<protein>
    <recommendedName>
        <fullName evidence="7">Competence protein CoiA</fullName>
    </recommendedName>
</protein>
<dbReference type="Pfam" id="PF25164">
    <property type="entry name" value="CoiA_N"/>
    <property type="match status" value="1"/>
</dbReference>
<feature type="domain" description="Competence protein CoiA C-terminal" evidence="4">
    <location>
        <begin position="260"/>
        <end position="365"/>
    </location>
</feature>
<dbReference type="OrthoDB" id="3784230at2"/>
<dbReference type="KEGG" id="rue:DT065_06310"/>
<dbReference type="Pfam" id="PF25166">
    <property type="entry name" value="CoiA_C"/>
    <property type="match status" value="1"/>
</dbReference>
<dbReference type="InterPro" id="IPR010330">
    <property type="entry name" value="CoiA_nuc"/>
</dbReference>
<evidence type="ECO:0000259" key="3">
    <source>
        <dbReference type="Pfam" id="PF25164"/>
    </source>
</evidence>
<evidence type="ECO:0000259" key="2">
    <source>
        <dbReference type="Pfam" id="PF06054"/>
    </source>
</evidence>
<feature type="domain" description="Competence protein CoiA nuclease-like" evidence="2">
    <location>
        <begin position="64"/>
        <end position="215"/>
    </location>
</feature>
<evidence type="ECO:0000313" key="6">
    <source>
        <dbReference type="Proteomes" id="UP000252100"/>
    </source>
</evidence>
<dbReference type="Proteomes" id="UP000252100">
    <property type="component" value="Chromosome"/>
</dbReference>
<proteinExistence type="predicted"/>
<dbReference type="InterPro" id="IPR021176">
    <property type="entry name" value="Competence-induced_CoiA"/>
</dbReference>
<dbReference type="EMBL" id="CP031092">
    <property type="protein sequence ID" value="AXF55672.1"/>
    <property type="molecule type" value="Genomic_DNA"/>
</dbReference>
<dbReference type="InterPro" id="IPR057252">
    <property type="entry name" value="CoiA_C"/>
</dbReference>
<dbReference type="Pfam" id="PF06054">
    <property type="entry name" value="CoiA_nuc"/>
    <property type="match status" value="1"/>
</dbReference>
<organism evidence="5 6">
    <name type="scientific">Salicibibacter kimchii</name>
    <dbReference type="NCBI Taxonomy" id="2099786"/>
    <lineage>
        <taxon>Bacteria</taxon>
        <taxon>Bacillati</taxon>
        <taxon>Bacillota</taxon>
        <taxon>Bacilli</taxon>
        <taxon>Bacillales</taxon>
        <taxon>Bacillaceae</taxon>
        <taxon>Salicibibacter</taxon>
    </lineage>
</organism>
<name>A0A345BXJ1_9BACI</name>
<feature type="domain" description="Competence protein CoiA-like N-terminal" evidence="3">
    <location>
        <begin position="22"/>
        <end position="60"/>
    </location>
</feature>
<reference evidence="5 6" key="1">
    <citation type="journal article" date="2018" name="J. Microbiol.">
        <title>Salicibibacter kimchii gen. nov., sp. nov., a moderately halophilic and alkalitolerant bacterium in the family Bacillaceae, isolated from kimchi.</title>
        <authorList>
            <person name="Jang J.Y."/>
            <person name="Oh Y.J."/>
            <person name="Lim S.K."/>
            <person name="Park H.K."/>
            <person name="Lee C."/>
            <person name="Kim J.Y."/>
            <person name="Lee M.A."/>
            <person name="Choi H.J."/>
        </authorList>
    </citation>
    <scope>NUCLEOTIDE SEQUENCE [LARGE SCALE GENOMIC DNA]</scope>
    <source>
        <strain evidence="5 6">NKC1-1</strain>
    </source>
</reference>
<evidence type="ECO:0000256" key="1">
    <source>
        <dbReference type="SAM" id="MobiDB-lite"/>
    </source>
</evidence>
<keyword evidence="6" id="KW-1185">Reference proteome</keyword>
<feature type="region of interest" description="Disordered" evidence="1">
    <location>
        <begin position="45"/>
        <end position="65"/>
    </location>
</feature>
<dbReference type="PIRSF" id="PIRSF007487">
    <property type="entry name" value="Competence-induced_CoiA_bac"/>
    <property type="match status" value="1"/>
</dbReference>
<accession>A0A345BXJ1</accession>
<evidence type="ECO:0000259" key="4">
    <source>
        <dbReference type="Pfam" id="PF25166"/>
    </source>
</evidence>
<dbReference type="InterPro" id="IPR057253">
    <property type="entry name" value="CoiA-like_N"/>
</dbReference>
<dbReference type="RefSeq" id="WP_114371762.1">
    <property type="nucleotide sequence ID" value="NZ_CP031092.1"/>
</dbReference>
<evidence type="ECO:0008006" key="7">
    <source>
        <dbReference type="Google" id="ProtNLM"/>
    </source>
</evidence>
<gene>
    <name evidence="5" type="ORF">DT065_06310</name>
</gene>
<evidence type="ECO:0000313" key="5">
    <source>
        <dbReference type="EMBL" id="AXF55672.1"/>
    </source>
</evidence>